<reference evidence="2" key="1">
    <citation type="submission" date="2023-10" db="EMBL/GenBank/DDBJ databases">
        <authorList>
            <person name="Hackl T."/>
        </authorList>
    </citation>
    <scope>NUCLEOTIDE SEQUENCE</scope>
</reference>
<gene>
    <name evidence="2" type="ORF">KHLLAP_LOCUS7553</name>
</gene>
<keyword evidence="3" id="KW-1185">Reference proteome</keyword>
<evidence type="ECO:0000313" key="3">
    <source>
        <dbReference type="Proteomes" id="UP001295740"/>
    </source>
</evidence>
<evidence type="ECO:0000313" key="2">
    <source>
        <dbReference type="EMBL" id="CAJ2507085.1"/>
    </source>
</evidence>
<comment type="caution">
    <text evidence="2">The sequence shown here is derived from an EMBL/GenBank/DDBJ whole genome shotgun (WGS) entry which is preliminary data.</text>
</comment>
<accession>A0AAI8VLE8</accession>
<dbReference type="Proteomes" id="UP001295740">
    <property type="component" value="Unassembled WGS sequence"/>
</dbReference>
<dbReference type="AlphaFoldDB" id="A0AAI8VLE8"/>
<name>A0AAI8VLE8_9PEZI</name>
<proteinExistence type="predicted"/>
<dbReference type="GO" id="GO:0004252">
    <property type="term" value="F:serine-type endopeptidase activity"/>
    <property type="evidence" value="ECO:0007669"/>
    <property type="project" value="InterPro"/>
</dbReference>
<dbReference type="EMBL" id="CAUWAG010000010">
    <property type="protein sequence ID" value="CAJ2507085.1"/>
    <property type="molecule type" value="Genomic_DNA"/>
</dbReference>
<sequence length="240" mass="26394">MPSYSDDVNNLLGLIFAEPARRSYTRSKPAPNVAAEFSVDPEEVVCIPNPVGGTPSIFTTWGGLYDLTMKPEIAALGGLIFSLYSRLARHHERHIVGDTLHRRPASREFALDLHKRIMSSGAAVAWSDGTTTEYNHTASSAVTFNKNKAKPPPPNTPDRRSQLNQVPRDIPARPQLGLLHRGPRSATRRRKRRTAAPSTLRAATSPATRFTYPGLDVESRGGEFWWFGKLGNESQIVPGG</sequence>
<dbReference type="InterPro" id="IPR036852">
    <property type="entry name" value="Peptidase_S8/S53_dom_sf"/>
</dbReference>
<organism evidence="2 3">
    <name type="scientific">Anthostomella pinea</name>
    <dbReference type="NCBI Taxonomy" id="933095"/>
    <lineage>
        <taxon>Eukaryota</taxon>
        <taxon>Fungi</taxon>
        <taxon>Dikarya</taxon>
        <taxon>Ascomycota</taxon>
        <taxon>Pezizomycotina</taxon>
        <taxon>Sordariomycetes</taxon>
        <taxon>Xylariomycetidae</taxon>
        <taxon>Xylariales</taxon>
        <taxon>Xylariaceae</taxon>
        <taxon>Anthostomella</taxon>
    </lineage>
</organism>
<dbReference type="Gene3D" id="3.40.50.200">
    <property type="entry name" value="Peptidase S8/S53 domain"/>
    <property type="match status" value="1"/>
</dbReference>
<dbReference type="Gene3D" id="3.50.30.30">
    <property type="match status" value="1"/>
</dbReference>
<evidence type="ECO:0000256" key="1">
    <source>
        <dbReference type="SAM" id="MobiDB-lite"/>
    </source>
</evidence>
<feature type="compositionally biased region" description="Basic residues" evidence="1">
    <location>
        <begin position="181"/>
        <end position="194"/>
    </location>
</feature>
<feature type="region of interest" description="Disordered" evidence="1">
    <location>
        <begin position="144"/>
        <end position="207"/>
    </location>
</feature>
<protein>
    <submittedName>
        <fullName evidence="2">Uu.00g082710.m01.CDS01</fullName>
    </submittedName>
</protein>
<dbReference type="GO" id="GO:0006508">
    <property type="term" value="P:proteolysis"/>
    <property type="evidence" value="ECO:0007669"/>
    <property type="project" value="InterPro"/>
</dbReference>